<comment type="caution">
    <text evidence="6">The sequence shown here is derived from an EMBL/GenBank/DDBJ whole genome shotgun (WGS) entry which is preliminary data.</text>
</comment>
<name>A0A5C4RVQ0_9GAMM</name>
<evidence type="ECO:0000256" key="2">
    <source>
        <dbReference type="ARBA" id="ARBA00022833"/>
    </source>
</evidence>
<dbReference type="CDD" id="cd00498">
    <property type="entry name" value="Hsp33"/>
    <property type="match status" value="1"/>
</dbReference>
<keyword evidence="1" id="KW-0963">Cytoplasm</keyword>
<dbReference type="Gene3D" id="1.10.287.480">
    <property type="entry name" value="helix hairpin bin"/>
    <property type="match status" value="1"/>
</dbReference>
<dbReference type="InterPro" id="IPR016154">
    <property type="entry name" value="Heat_shock_Hsp33_C"/>
</dbReference>
<dbReference type="GO" id="GO:0005737">
    <property type="term" value="C:cytoplasm"/>
    <property type="evidence" value="ECO:0007669"/>
    <property type="project" value="InterPro"/>
</dbReference>
<protein>
    <submittedName>
        <fullName evidence="6">Hsp33 family molecular chaperone HslO</fullName>
    </submittedName>
</protein>
<sequence>MSDAHPDRDTLTRFLLERSGVRGVVVHLDQTWLEIAGRTEYPLPVAARLGETCAAAALFTGHAKIDGRLSVQLRGTGALRTLFAECTAAGTLRGIAHFDEPIPSPLTPRAFGPGSLLAITIESTPPGASETTRYQGLVGLDADSLAAAFEGYFEQSEQLPTRVLLASQRGRAAGIMLQQLPGGHGDPDGWDRCNALFETLGDEELADQPVQTLLWRLFHEEGVQLLDRRALAFACSCSRERVGDMLRSLGQAEARETLVDGTAVVHCDFCGQEYRFETEQIEALFSLAPTAPGSDSLQ</sequence>
<dbReference type="InterPro" id="IPR000397">
    <property type="entry name" value="Heat_shock_Hsp33"/>
</dbReference>
<dbReference type="PIRSF" id="PIRSF005261">
    <property type="entry name" value="Heat_shock_Hsp33"/>
    <property type="match status" value="1"/>
</dbReference>
<dbReference type="AlphaFoldDB" id="A0A5C4RVQ0"/>
<dbReference type="Gene3D" id="3.55.30.10">
    <property type="entry name" value="Hsp33 domain"/>
    <property type="match status" value="1"/>
</dbReference>
<keyword evidence="5" id="KW-0676">Redox-active center</keyword>
<evidence type="ECO:0000256" key="3">
    <source>
        <dbReference type="ARBA" id="ARBA00023157"/>
    </source>
</evidence>
<dbReference type="InterPro" id="IPR023212">
    <property type="entry name" value="Hsp33_helix_hairpin_bin_dom_sf"/>
</dbReference>
<keyword evidence="7" id="KW-1185">Reference proteome</keyword>
<dbReference type="SUPFAM" id="SSF118352">
    <property type="entry name" value="HSP33 redox switch-like"/>
    <property type="match status" value="1"/>
</dbReference>
<dbReference type="GO" id="GO:0051082">
    <property type="term" value="F:unfolded protein binding"/>
    <property type="evidence" value="ECO:0007669"/>
    <property type="project" value="InterPro"/>
</dbReference>
<keyword evidence="2" id="KW-0862">Zinc</keyword>
<proteinExistence type="predicted"/>
<dbReference type="RefSeq" id="WP_139446766.1">
    <property type="nucleotide sequence ID" value="NZ_SMDR01000001.1"/>
</dbReference>
<evidence type="ECO:0000313" key="6">
    <source>
        <dbReference type="EMBL" id="TNJ35383.1"/>
    </source>
</evidence>
<evidence type="ECO:0000256" key="5">
    <source>
        <dbReference type="ARBA" id="ARBA00023284"/>
    </source>
</evidence>
<dbReference type="Gene3D" id="3.90.1280.10">
    <property type="entry name" value="HSP33 redox switch-like"/>
    <property type="match status" value="1"/>
</dbReference>
<dbReference type="EMBL" id="SMDR01000001">
    <property type="protein sequence ID" value="TNJ35383.1"/>
    <property type="molecule type" value="Genomic_DNA"/>
</dbReference>
<dbReference type="Proteomes" id="UP000305760">
    <property type="component" value="Unassembled WGS sequence"/>
</dbReference>
<keyword evidence="3" id="KW-1015">Disulfide bond</keyword>
<dbReference type="Pfam" id="PF01430">
    <property type="entry name" value="HSP33"/>
    <property type="match status" value="1"/>
</dbReference>
<dbReference type="OrthoDB" id="9793753at2"/>
<reference evidence="6 7" key="1">
    <citation type="submission" date="2019-03" db="EMBL/GenBank/DDBJ databases">
        <title>Arenimonas daejeonensis sp. nov., isolated from compost.</title>
        <authorList>
            <person name="Jeon C.O."/>
        </authorList>
    </citation>
    <scope>NUCLEOTIDE SEQUENCE [LARGE SCALE GENOMIC DNA]</scope>
    <source>
        <strain evidence="6 7">R29</strain>
    </source>
</reference>
<dbReference type="InterPro" id="IPR016153">
    <property type="entry name" value="Heat_shock_Hsp33_N"/>
</dbReference>
<dbReference type="SUPFAM" id="SSF64397">
    <property type="entry name" value="Hsp33 domain"/>
    <property type="match status" value="1"/>
</dbReference>
<evidence type="ECO:0000256" key="1">
    <source>
        <dbReference type="ARBA" id="ARBA00022490"/>
    </source>
</evidence>
<evidence type="ECO:0000313" key="7">
    <source>
        <dbReference type="Proteomes" id="UP000305760"/>
    </source>
</evidence>
<dbReference type="PANTHER" id="PTHR30111:SF1">
    <property type="entry name" value="33 KDA CHAPERONIN"/>
    <property type="match status" value="1"/>
</dbReference>
<keyword evidence="4" id="KW-0143">Chaperone</keyword>
<dbReference type="GO" id="GO:0044183">
    <property type="term" value="F:protein folding chaperone"/>
    <property type="evidence" value="ECO:0007669"/>
    <property type="project" value="TreeGrafter"/>
</dbReference>
<evidence type="ECO:0000256" key="4">
    <source>
        <dbReference type="ARBA" id="ARBA00023186"/>
    </source>
</evidence>
<gene>
    <name evidence="6" type="ORF">E1B00_06405</name>
</gene>
<dbReference type="PANTHER" id="PTHR30111">
    <property type="entry name" value="33 KDA CHAPERONIN"/>
    <property type="match status" value="1"/>
</dbReference>
<accession>A0A5C4RVQ0</accession>
<organism evidence="6 7">
    <name type="scientific">Arenimonas terrae</name>
    <dbReference type="NCBI Taxonomy" id="2546226"/>
    <lineage>
        <taxon>Bacteria</taxon>
        <taxon>Pseudomonadati</taxon>
        <taxon>Pseudomonadota</taxon>
        <taxon>Gammaproteobacteria</taxon>
        <taxon>Lysobacterales</taxon>
        <taxon>Lysobacteraceae</taxon>
        <taxon>Arenimonas</taxon>
    </lineage>
</organism>
<dbReference type="GO" id="GO:0042026">
    <property type="term" value="P:protein refolding"/>
    <property type="evidence" value="ECO:0007669"/>
    <property type="project" value="TreeGrafter"/>
</dbReference>